<reference evidence="1 2" key="1">
    <citation type="journal article" date="2012" name="J. Bacteriol.">
        <title>Genome Sequence of Strain IMCC14465, Isolated from the East Sea, Belonging to the PS1 Clade of Alphaproteobacteria.</title>
        <authorList>
            <person name="Yang S.J."/>
            <person name="Kang I."/>
            <person name="Cho J.C."/>
        </authorList>
    </citation>
    <scope>NUCLEOTIDE SEQUENCE [LARGE SCALE GENOMIC DNA]</scope>
    <source>
        <strain evidence="1 2">IMCC14465</strain>
    </source>
</reference>
<sequence length="108" mass="11468">MKINSGASNDTALTIPNKTKVLAITGRVLTVLGGARTWKLGVAGSEDRYGNQIGYQKDSTVIGVSSSPVTYYADTPVKLTPTSGQFSSGKIRLKIYAMKFALPEADPD</sequence>
<accession>J9E2G5</accession>
<organism evidence="1 2">
    <name type="scientific">alpha proteobacterium IMCC14465</name>
    <dbReference type="NCBI Taxonomy" id="1220535"/>
    <lineage>
        <taxon>Bacteria</taxon>
        <taxon>Pseudomonadati</taxon>
        <taxon>Pseudomonadota</taxon>
        <taxon>Alphaproteobacteria</taxon>
        <taxon>PS1 clade</taxon>
    </lineage>
</organism>
<evidence type="ECO:0000313" key="2">
    <source>
        <dbReference type="Proteomes" id="UP000004836"/>
    </source>
</evidence>
<protein>
    <submittedName>
        <fullName evidence="1">Uncharacterized protein</fullName>
    </submittedName>
</protein>
<keyword evidence="2" id="KW-1185">Reference proteome</keyword>
<comment type="caution">
    <text evidence="1">The sequence shown here is derived from an EMBL/GenBank/DDBJ whole genome shotgun (WGS) entry which is preliminary data.</text>
</comment>
<dbReference type="EMBL" id="ALYF01000002">
    <property type="protein sequence ID" value="EJW22044.1"/>
    <property type="molecule type" value="Genomic_DNA"/>
</dbReference>
<evidence type="ECO:0000313" key="1">
    <source>
        <dbReference type="EMBL" id="EJW22044.1"/>
    </source>
</evidence>
<dbReference type="AlphaFoldDB" id="J9E2G5"/>
<proteinExistence type="predicted"/>
<dbReference type="STRING" id="1220535.IMCC14465_04380"/>
<gene>
    <name evidence="1" type="ORF">IMCC14465_04380</name>
</gene>
<dbReference type="Proteomes" id="UP000004836">
    <property type="component" value="Unassembled WGS sequence"/>
</dbReference>
<dbReference type="OrthoDB" id="564699at2"/>
<name>J9E2G5_9PROT</name>